<dbReference type="KEGG" id="glo:Glov_1886"/>
<dbReference type="STRING" id="398767.Glov_1886"/>
<sequence length="313" mass="34838">MKRILLPHLICPTCLPKEYPLQPSITKELDGEIETGLLTCPRCRQDFPVQDGIANLVSNPDSATSGGQWRYEDQEMTARYLWSQYGDLLGEQTGEDGEIGWGGLLAQSGAAAFEAGCAVGRLTFEMANRFGFSVGCDLSSSFIKTARRLARNRELSFSLPLEGNLTEAFNLQLPVSWQTGNVEFIVADALRLPFAANSFDQVVSLNLLDRVSYPLAHLYEMNRVSANQNSSFLFADPFSWSTSAAPEERWLGGTSQGPYSGRGLDNVRALLEGKNRVLIPAWKISWSGSRTWRMRTHRNHYEVISSDYLIAAR</sequence>
<proteinExistence type="predicted"/>
<dbReference type="OrthoDB" id="9768004at2"/>
<dbReference type="InterPro" id="IPR013216">
    <property type="entry name" value="Methyltransf_11"/>
</dbReference>
<keyword evidence="3" id="KW-1185">Reference proteome</keyword>
<reference evidence="2 3" key="1">
    <citation type="submission" date="2008-05" db="EMBL/GenBank/DDBJ databases">
        <title>Complete sequence of chromosome of Geobacter lovleyi SZ.</title>
        <authorList>
            <consortium name="US DOE Joint Genome Institute"/>
            <person name="Lucas S."/>
            <person name="Copeland A."/>
            <person name="Lapidus A."/>
            <person name="Glavina del Rio T."/>
            <person name="Dalin E."/>
            <person name="Tice H."/>
            <person name="Bruce D."/>
            <person name="Goodwin L."/>
            <person name="Pitluck S."/>
            <person name="Chertkov O."/>
            <person name="Meincke L."/>
            <person name="Brettin T."/>
            <person name="Detter J.C."/>
            <person name="Han C."/>
            <person name="Tapia R."/>
            <person name="Kuske C.R."/>
            <person name="Schmutz J."/>
            <person name="Larimer F."/>
            <person name="Land M."/>
            <person name="Hauser L."/>
            <person name="Kyrpides N."/>
            <person name="Mikhailova N."/>
            <person name="Sung Y."/>
            <person name="Fletcher K.E."/>
            <person name="Ritalahti K.M."/>
            <person name="Loeffler F.E."/>
            <person name="Richardson P."/>
        </authorList>
    </citation>
    <scope>NUCLEOTIDE SEQUENCE [LARGE SCALE GENOMIC DNA]</scope>
    <source>
        <strain evidence="3">ATCC BAA-1151 / DSM 17278 / SZ</strain>
    </source>
</reference>
<dbReference type="PANTHER" id="PTHR45445:SF2">
    <property type="entry name" value="METHYLTRANSFERASE TYPE 11 DOMAIN-CONTAINING PROTEIN"/>
    <property type="match status" value="1"/>
</dbReference>
<feature type="domain" description="Methyltransferase type 11" evidence="1">
    <location>
        <begin position="114"/>
        <end position="224"/>
    </location>
</feature>
<evidence type="ECO:0000313" key="3">
    <source>
        <dbReference type="Proteomes" id="UP000002420"/>
    </source>
</evidence>
<dbReference type="RefSeq" id="WP_012469941.1">
    <property type="nucleotide sequence ID" value="NC_010814.1"/>
</dbReference>
<dbReference type="HOGENOM" id="CLU_893503_0_0_7"/>
<dbReference type="GO" id="GO:0008757">
    <property type="term" value="F:S-adenosylmethionine-dependent methyltransferase activity"/>
    <property type="evidence" value="ECO:0007669"/>
    <property type="project" value="InterPro"/>
</dbReference>
<dbReference type="InterPro" id="IPR005651">
    <property type="entry name" value="Trm112-like"/>
</dbReference>
<dbReference type="Gene3D" id="3.40.50.150">
    <property type="entry name" value="Vaccinia Virus protein VP39"/>
    <property type="match status" value="1"/>
</dbReference>
<dbReference type="Pfam" id="PF08241">
    <property type="entry name" value="Methyltransf_11"/>
    <property type="match status" value="1"/>
</dbReference>
<dbReference type="eggNOG" id="COG2226">
    <property type="taxonomic scope" value="Bacteria"/>
</dbReference>
<dbReference type="PANTHER" id="PTHR45445">
    <property type="match status" value="1"/>
</dbReference>
<organism evidence="2 3">
    <name type="scientific">Trichlorobacter lovleyi (strain ATCC BAA-1151 / DSM 17278 / SZ)</name>
    <name type="common">Geobacter lovleyi</name>
    <dbReference type="NCBI Taxonomy" id="398767"/>
    <lineage>
        <taxon>Bacteria</taxon>
        <taxon>Pseudomonadati</taxon>
        <taxon>Thermodesulfobacteriota</taxon>
        <taxon>Desulfuromonadia</taxon>
        <taxon>Geobacterales</taxon>
        <taxon>Geobacteraceae</taxon>
        <taxon>Trichlorobacter</taxon>
    </lineage>
</organism>
<gene>
    <name evidence="2" type="ordered locus">Glov_1886</name>
</gene>
<keyword evidence="2" id="KW-0489">Methyltransferase</keyword>
<dbReference type="SUPFAM" id="SSF158997">
    <property type="entry name" value="Trm112p-like"/>
    <property type="match status" value="1"/>
</dbReference>
<accession>B3E1V2</accession>
<dbReference type="eggNOG" id="COG2835">
    <property type="taxonomic scope" value="Bacteria"/>
</dbReference>
<name>B3E1V2_TRIL1</name>
<dbReference type="Proteomes" id="UP000002420">
    <property type="component" value="Chromosome"/>
</dbReference>
<keyword evidence="2" id="KW-0808">Transferase</keyword>
<dbReference type="CDD" id="cd02440">
    <property type="entry name" value="AdoMet_MTases"/>
    <property type="match status" value="1"/>
</dbReference>
<dbReference type="GO" id="GO:0032259">
    <property type="term" value="P:methylation"/>
    <property type="evidence" value="ECO:0007669"/>
    <property type="project" value="UniProtKB-KW"/>
</dbReference>
<dbReference type="InterPro" id="IPR029063">
    <property type="entry name" value="SAM-dependent_MTases_sf"/>
</dbReference>
<dbReference type="EMBL" id="CP001089">
    <property type="protein sequence ID" value="ACD95602.1"/>
    <property type="molecule type" value="Genomic_DNA"/>
</dbReference>
<dbReference type="AlphaFoldDB" id="B3E1V2"/>
<protein>
    <submittedName>
        <fullName evidence="2">Methyltransferase type 11</fullName>
    </submittedName>
</protein>
<dbReference type="Pfam" id="PF03966">
    <property type="entry name" value="Trm112p"/>
    <property type="match status" value="1"/>
</dbReference>
<evidence type="ECO:0000313" key="2">
    <source>
        <dbReference type="EMBL" id="ACD95602.1"/>
    </source>
</evidence>
<evidence type="ECO:0000259" key="1">
    <source>
        <dbReference type="Pfam" id="PF08241"/>
    </source>
</evidence>
<dbReference type="SUPFAM" id="SSF53335">
    <property type="entry name" value="S-adenosyl-L-methionine-dependent methyltransferases"/>
    <property type="match status" value="1"/>
</dbReference>